<dbReference type="PROSITE" id="PS50234">
    <property type="entry name" value="VWFA"/>
    <property type="match status" value="1"/>
</dbReference>
<sequence>MRSALAIGLALLVITETVIACVDVLFVLDPSSEYSRSLSKKVANELAKRSGLRNSVAIRRHEGRYIFMMAKTSADLIATLDTVDGDYERYLNMVTSEIMRRRNARALMILLFSEAAVNATLTAKWKELSQDKKIHIFRIGTAKPTTSFRRVTVPGPKIRPVYRRKDENSEIDKVAAYTAISTRRPLIQGSFAESQPLSTTSRVTTPSPRSHPVFHRSDIESTRLITHDIHPGPQHLTRKSSVESEPASPTRASSSHAVVRPIAPLAIATTRAFRTSTHAPTTAVDRTPPGCVADIVFLMDFSDGTGDKSKALKRTDPVLFLDDACFGTHKVSLVRFSGPGRTETLFHLDKHSNKDDLIEELFRMQPTGGTTRTGEAIHYAIKEFENEKHGARKHARKIIVLFTDGYAQDDPATAADTAREQGITVLAVAVTDRFKPNEQELIDITRNREMILVSPNGQQIREKILGTQCPL</sequence>
<comment type="caution">
    <text evidence="4">The sequence shown here is derived from an EMBL/GenBank/DDBJ whole genome shotgun (WGS) entry which is preliminary data.</text>
</comment>
<evidence type="ECO:0000313" key="4">
    <source>
        <dbReference type="EMBL" id="KAK5980292.1"/>
    </source>
</evidence>
<evidence type="ECO:0000256" key="1">
    <source>
        <dbReference type="SAM" id="MobiDB-lite"/>
    </source>
</evidence>
<dbReference type="AlphaFoldDB" id="A0AAN8FT60"/>
<evidence type="ECO:0000259" key="3">
    <source>
        <dbReference type="PROSITE" id="PS50234"/>
    </source>
</evidence>
<feature type="chain" id="PRO_5043034850" evidence="2">
    <location>
        <begin position="21"/>
        <end position="471"/>
    </location>
</feature>
<feature type="domain" description="VWFA" evidence="3">
    <location>
        <begin position="294"/>
        <end position="468"/>
    </location>
</feature>
<feature type="signal peptide" evidence="2">
    <location>
        <begin position="1"/>
        <end position="20"/>
    </location>
</feature>
<dbReference type="InterPro" id="IPR002035">
    <property type="entry name" value="VWF_A"/>
</dbReference>
<dbReference type="Pfam" id="PF00092">
    <property type="entry name" value="VWA"/>
    <property type="match status" value="1"/>
</dbReference>
<keyword evidence="2" id="KW-0732">Signal</keyword>
<proteinExistence type="predicted"/>
<dbReference type="InterPro" id="IPR036465">
    <property type="entry name" value="vWFA_dom_sf"/>
</dbReference>
<name>A0AAN8FT60_TRICO</name>
<organism evidence="4 5">
    <name type="scientific">Trichostrongylus colubriformis</name>
    <name type="common">Black scour worm</name>
    <dbReference type="NCBI Taxonomy" id="6319"/>
    <lineage>
        <taxon>Eukaryota</taxon>
        <taxon>Metazoa</taxon>
        <taxon>Ecdysozoa</taxon>
        <taxon>Nematoda</taxon>
        <taxon>Chromadorea</taxon>
        <taxon>Rhabditida</taxon>
        <taxon>Rhabditina</taxon>
        <taxon>Rhabditomorpha</taxon>
        <taxon>Strongyloidea</taxon>
        <taxon>Trichostrongylidae</taxon>
        <taxon>Trichostrongylus</taxon>
    </lineage>
</organism>
<feature type="region of interest" description="Disordered" evidence="1">
    <location>
        <begin position="228"/>
        <end position="256"/>
    </location>
</feature>
<feature type="region of interest" description="Disordered" evidence="1">
    <location>
        <begin position="191"/>
        <end position="214"/>
    </location>
</feature>
<dbReference type="Proteomes" id="UP001331761">
    <property type="component" value="Unassembled WGS sequence"/>
</dbReference>
<reference evidence="4 5" key="1">
    <citation type="submission" date="2019-10" db="EMBL/GenBank/DDBJ databases">
        <title>Assembly and Annotation for the nematode Trichostrongylus colubriformis.</title>
        <authorList>
            <person name="Martin J."/>
        </authorList>
    </citation>
    <scope>NUCLEOTIDE SEQUENCE [LARGE SCALE GENOMIC DNA]</scope>
    <source>
        <strain evidence="4">G859</strain>
        <tissue evidence="4">Whole worm</tissue>
    </source>
</reference>
<keyword evidence="5" id="KW-1185">Reference proteome</keyword>
<evidence type="ECO:0000256" key="2">
    <source>
        <dbReference type="SAM" id="SignalP"/>
    </source>
</evidence>
<dbReference type="EMBL" id="WIXE01007599">
    <property type="protein sequence ID" value="KAK5980292.1"/>
    <property type="molecule type" value="Genomic_DNA"/>
</dbReference>
<gene>
    <name evidence="4" type="ORF">GCK32_003340</name>
</gene>
<dbReference type="SMART" id="SM00327">
    <property type="entry name" value="VWA"/>
    <property type="match status" value="1"/>
</dbReference>
<dbReference type="PANTHER" id="PTHR22588">
    <property type="entry name" value="VWFA DOMAIN-CONTAINING PROTEIN"/>
    <property type="match status" value="1"/>
</dbReference>
<protein>
    <submittedName>
        <fullName evidence="4">von Willebrand factor type A domain protein</fullName>
    </submittedName>
</protein>
<feature type="compositionally biased region" description="Low complexity" evidence="1">
    <location>
        <begin position="196"/>
        <end position="211"/>
    </location>
</feature>
<dbReference type="InterPro" id="IPR052229">
    <property type="entry name" value="Collagen-VI/PIF"/>
</dbReference>
<dbReference type="Gene3D" id="3.40.50.410">
    <property type="entry name" value="von Willebrand factor, type A domain"/>
    <property type="match status" value="1"/>
</dbReference>
<accession>A0AAN8FT60</accession>
<evidence type="ECO:0000313" key="5">
    <source>
        <dbReference type="Proteomes" id="UP001331761"/>
    </source>
</evidence>
<dbReference type="SUPFAM" id="SSF53300">
    <property type="entry name" value="vWA-like"/>
    <property type="match status" value="1"/>
</dbReference>
<dbReference type="PANTHER" id="PTHR22588:SF12">
    <property type="entry name" value="VWFA DOMAIN-CONTAINING PROTEIN"/>
    <property type="match status" value="1"/>
</dbReference>